<dbReference type="CDD" id="cd03809">
    <property type="entry name" value="GT4_MtfB-like"/>
    <property type="match status" value="1"/>
</dbReference>
<evidence type="ECO:0000313" key="4">
    <source>
        <dbReference type="Proteomes" id="UP000483078"/>
    </source>
</evidence>
<dbReference type="Pfam" id="PF00534">
    <property type="entry name" value="Glycos_transf_1"/>
    <property type="match status" value="1"/>
</dbReference>
<dbReference type="Gene3D" id="3.40.50.2000">
    <property type="entry name" value="Glycogen Phosphorylase B"/>
    <property type="match status" value="1"/>
</dbReference>
<protein>
    <submittedName>
        <fullName evidence="3">Glycosyltransferase family 4 protein</fullName>
    </submittedName>
</protein>
<dbReference type="EMBL" id="VENJ01000036">
    <property type="protein sequence ID" value="MTJ06088.1"/>
    <property type="molecule type" value="Genomic_DNA"/>
</dbReference>
<evidence type="ECO:0000259" key="2">
    <source>
        <dbReference type="Pfam" id="PF00534"/>
    </source>
</evidence>
<reference evidence="3 4" key="1">
    <citation type="submission" date="2019-06" db="EMBL/GenBank/DDBJ databases">
        <title>Enrichment of Autotrophic Halophilic Microorganisms from Red Sea Brine Pool Using Microbial Electrosynthesis System.</title>
        <authorList>
            <person name="Alqahtani M.F."/>
            <person name="Bajracharya S."/>
            <person name="Katuri K.P."/>
            <person name="Ali M."/>
            <person name="Saikaly P.E."/>
        </authorList>
    </citation>
    <scope>NUCLEOTIDE SEQUENCE [LARGE SCALE GENOMIC DNA]</scope>
    <source>
        <strain evidence="3">MES6</strain>
    </source>
</reference>
<dbReference type="AlphaFoldDB" id="A0A7C9HNS2"/>
<dbReference type="InterPro" id="IPR001296">
    <property type="entry name" value="Glyco_trans_1"/>
</dbReference>
<keyword evidence="1 3" id="KW-0808">Transferase</keyword>
<gene>
    <name evidence="3" type="ORF">FH759_15585</name>
</gene>
<organism evidence="3 4">
    <name type="scientific">Sediminimonas qiaohouensis</name>
    <dbReference type="NCBI Taxonomy" id="552061"/>
    <lineage>
        <taxon>Bacteria</taxon>
        <taxon>Pseudomonadati</taxon>
        <taxon>Pseudomonadota</taxon>
        <taxon>Alphaproteobacteria</taxon>
        <taxon>Rhodobacterales</taxon>
        <taxon>Roseobacteraceae</taxon>
        <taxon>Sediminimonas</taxon>
    </lineage>
</organism>
<sequence length="473" mass="53107">MTRYVFDVTALRQYMARQPQLSGIQRVSVMMIDRARKIIGADNIWFGYHDRRSDTYKVCSCPADPLTDLTDYTTLCALLHIKPVPQALPGMQKYAHRPIKQRFYVLLRDFHKAIGNNKYFSRRGLSLEAWAAARKPRGISTDHKNLEAVVGPGDRLVLLDNAWLPPGLEPWLKHAGQKLGLDVVVMLHDLIPIVAPQYTEGDIPRCLHDWLMRSTEYVTGYLANSENTGRDLRAFLNAQAAPQPVPVKVVPLAQDQLSPAKHATRNGISQDPKQTSYPAFTQGARMPAHIRALTKTSYVLVVGTMEVRKNLWQLATVWDRLRKQSGRHLPKLVFAGQRGWLNDDFDALMRATGQLGGWAEIVEGPSDDVLSYLYRNSLFTVTASFYEGWGLPIGESLGYGKTAVVSNTSSMPEVGGDMVEYCDPHSLESIETACLRLIDNPDHRVMLENRIAGASLRSWDMVAQDMMEAVRSF</sequence>
<dbReference type="GO" id="GO:0016757">
    <property type="term" value="F:glycosyltransferase activity"/>
    <property type="evidence" value="ECO:0007669"/>
    <property type="project" value="InterPro"/>
</dbReference>
<proteinExistence type="predicted"/>
<dbReference type="SUPFAM" id="SSF53756">
    <property type="entry name" value="UDP-Glycosyltransferase/glycogen phosphorylase"/>
    <property type="match status" value="1"/>
</dbReference>
<dbReference type="PANTHER" id="PTHR46401">
    <property type="entry name" value="GLYCOSYLTRANSFERASE WBBK-RELATED"/>
    <property type="match status" value="1"/>
</dbReference>
<evidence type="ECO:0000256" key="1">
    <source>
        <dbReference type="ARBA" id="ARBA00022679"/>
    </source>
</evidence>
<feature type="domain" description="Glycosyl transferase family 1" evidence="2">
    <location>
        <begin position="294"/>
        <end position="449"/>
    </location>
</feature>
<dbReference type="Proteomes" id="UP000483078">
    <property type="component" value="Unassembled WGS sequence"/>
</dbReference>
<name>A0A7C9HNS2_9RHOB</name>
<dbReference type="RefSeq" id="WP_273251413.1">
    <property type="nucleotide sequence ID" value="NZ_VENJ01000036.1"/>
</dbReference>
<comment type="caution">
    <text evidence="3">The sequence shown here is derived from an EMBL/GenBank/DDBJ whole genome shotgun (WGS) entry which is preliminary data.</text>
</comment>
<accession>A0A7C9HNS2</accession>
<evidence type="ECO:0000313" key="3">
    <source>
        <dbReference type="EMBL" id="MTJ06088.1"/>
    </source>
</evidence>
<dbReference type="PANTHER" id="PTHR46401:SF2">
    <property type="entry name" value="GLYCOSYLTRANSFERASE WBBK-RELATED"/>
    <property type="match status" value="1"/>
</dbReference>